<feature type="transmembrane region" description="Helical" evidence="7">
    <location>
        <begin position="43"/>
        <end position="62"/>
    </location>
</feature>
<dbReference type="EMBL" id="CAFBOX010000061">
    <property type="protein sequence ID" value="CAB4995944.1"/>
    <property type="molecule type" value="Genomic_DNA"/>
</dbReference>
<accession>A0A6J6B823</accession>
<dbReference type="InterPro" id="IPR002781">
    <property type="entry name" value="TM_pro_TauE-like"/>
</dbReference>
<feature type="transmembrane region" description="Helical" evidence="7">
    <location>
        <begin position="201"/>
        <end position="221"/>
    </location>
</feature>
<dbReference type="PANTHER" id="PTHR30269">
    <property type="entry name" value="TRANSMEMBRANE PROTEIN YFCA"/>
    <property type="match status" value="1"/>
</dbReference>
<evidence type="ECO:0000256" key="4">
    <source>
        <dbReference type="ARBA" id="ARBA00022692"/>
    </source>
</evidence>
<evidence type="ECO:0000256" key="6">
    <source>
        <dbReference type="ARBA" id="ARBA00023136"/>
    </source>
</evidence>
<organism evidence="8">
    <name type="scientific">freshwater metagenome</name>
    <dbReference type="NCBI Taxonomy" id="449393"/>
    <lineage>
        <taxon>unclassified sequences</taxon>
        <taxon>metagenomes</taxon>
        <taxon>ecological metagenomes</taxon>
    </lineage>
</organism>
<keyword evidence="3" id="KW-1003">Cell membrane</keyword>
<feature type="transmembrane region" description="Helical" evidence="7">
    <location>
        <begin position="227"/>
        <end position="245"/>
    </location>
</feature>
<evidence type="ECO:0000256" key="2">
    <source>
        <dbReference type="ARBA" id="ARBA00022448"/>
    </source>
</evidence>
<protein>
    <submittedName>
        <fullName evidence="8">Unannotated protein</fullName>
    </submittedName>
</protein>
<evidence type="ECO:0000256" key="7">
    <source>
        <dbReference type="SAM" id="Phobius"/>
    </source>
</evidence>
<evidence type="ECO:0000256" key="5">
    <source>
        <dbReference type="ARBA" id="ARBA00022989"/>
    </source>
</evidence>
<proteinExistence type="predicted"/>
<feature type="transmembrane region" description="Helical" evidence="7">
    <location>
        <begin position="173"/>
        <end position="194"/>
    </location>
</feature>
<gene>
    <name evidence="8" type="ORF">UFOPK1438_00124</name>
    <name evidence="9" type="ORF">UFOPK2329_00103</name>
    <name evidence="10" type="ORF">UFOPK4035_00487</name>
    <name evidence="11" type="ORF">UFOPK4087_00545</name>
</gene>
<evidence type="ECO:0000313" key="10">
    <source>
        <dbReference type="EMBL" id="CAB4995944.1"/>
    </source>
</evidence>
<dbReference type="AlphaFoldDB" id="A0A6J6B823"/>
<feature type="transmembrane region" description="Helical" evidence="7">
    <location>
        <begin position="74"/>
        <end position="90"/>
    </location>
</feature>
<reference evidence="8" key="1">
    <citation type="submission" date="2020-05" db="EMBL/GenBank/DDBJ databases">
        <authorList>
            <person name="Chiriac C."/>
            <person name="Salcher M."/>
            <person name="Ghai R."/>
            <person name="Kavagutti S V."/>
        </authorList>
    </citation>
    <scope>NUCLEOTIDE SEQUENCE</scope>
</reference>
<comment type="subcellular location">
    <subcellularLocation>
        <location evidence="1">Cell membrane</location>
        <topology evidence="1">Multi-pass membrane protein</topology>
    </subcellularLocation>
</comment>
<dbReference type="Pfam" id="PF01925">
    <property type="entry name" value="TauE"/>
    <property type="match status" value="1"/>
</dbReference>
<keyword evidence="5 7" id="KW-1133">Transmembrane helix</keyword>
<dbReference type="EMBL" id="CAEZWZ010000006">
    <property type="protein sequence ID" value="CAB4663659.1"/>
    <property type="molecule type" value="Genomic_DNA"/>
</dbReference>
<dbReference type="InterPro" id="IPR052017">
    <property type="entry name" value="TSUP"/>
</dbReference>
<dbReference type="EMBL" id="CAFBPH010000097">
    <property type="protein sequence ID" value="CAB5013135.1"/>
    <property type="molecule type" value="Genomic_DNA"/>
</dbReference>
<dbReference type="EMBL" id="CAEZSM010000007">
    <property type="protein sequence ID" value="CAB4534528.1"/>
    <property type="molecule type" value="Genomic_DNA"/>
</dbReference>
<dbReference type="GO" id="GO:0005886">
    <property type="term" value="C:plasma membrane"/>
    <property type="evidence" value="ECO:0007669"/>
    <property type="project" value="UniProtKB-SubCell"/>
</dbReference>
<sequence>MSLTLILLLALIGFLTGFSKTAIGGIGMVNAALLATLLPAKESMGVMLILLITGDLFAIGVYKKHVEWKMLRSLIWPIVFGVFAGVYFLSRSTNASMRHTIGIIVILLVILYPISQRLQKNNFSLNLRYPKTLRLSLGLMTGFMSMVANSGGPPMSIYLLLRENTVMKFMGNNAWLFFTVNLFKLPFTLALGLLNFQSLHYILPAIPMVPIGAILGRKLINHLNQELFQNITLVSAALAGLNLLFG</sequence>
<feature type="transmembrane region" description="Helical" evidence="7">
    <location>
        <begin position="135"/>
        <end position="161"/>
    </location>
</feature>
<keyword evidence="6 7" id="KW-0472">Membrane</keyword>
<evidence type="ECO:0000313" key="11">
    <source>
        <dbReference type="EMBL" id="CAB5013135.1"/>
    </source>
</evidence>
<keyword evidence="2" id="KW-0813">Transport</keyword>
<evidence type="ECO:0000256" key="3">
    <source>
        <dbReference type="ARBA" id="ARBA00022475"/>
    </source>
</evidence>
<evidence type="ECO:0000313" key="9">
    <source>
        <dbReference type="EMBL" id="CAB4663659.1"/>
    </source>
</evidence>
<evidence type="ECO:0000313" key="8">
    <source>
        <dbReference type="EMBL" id="CAB4534528.1"/>
    </source>
</evidence>
<name>A0A6J6B823_9ZZZZ</name>
<keyword evidence="4 7" id="KW-0812">Transmembrane</keyword>
<feature type="transmembrane region" description="Helical" evidence="7">
    <location>
        <begin position="96"/>
        <end position="114"/>
    </location>
</feature>
<evidence type="ECO:0000256" key="1">
    <source>
        <dbReference type="ARBA" id="ARBA00004651"/>
    </source>
</evidence>
<dbReference type="PANTHER" id="PTHR30269:SF23">
    <property type="entry name" value="MEMBRANE TRANSPORTER PROTEIN YDHB-RELATED"/>
    <property type="match status" value="1"/>
</dbReference>